<dbReference type="EMBL" id="SZYD01000005">
    <property type="protein sequence ID" value="KAD6119056.1"/>
    <property type="molecule type" value="Genomic_DNA"/>
</dbReference>
<keyword evidence="2" id="KW-1185">Reference proteome</keyword>
<sequence>MVGRGTHTRACKKPIGAATIKMMVDRRVNKAIAEYEASRQNSETSETNNGSHGRNNKGCSFKTFLSCHPHTFKGTEGAVAMLRWVEKAESVFAMCECADENRVKYATGTLEGPALTWWNTHVQTLGLDDTNSMTWADFTRLLQEE</sequence>
<comment type="caution">
    <text evidence="1">The sequence shown here is derived from an EMBL/GenBank/DDBJ whole genome shotgun (WGS) entry which is preliminary data.</text>
</comment>
<dbReference type="OrthoDB" id="1936908at2759"/>
<dbReference type="Proteomes" id="UP000326396">
    <property type="component" value="Linkage Group LG13"/>
</dbReference>
<gene>
    <name evidence="1" type="ORF">E3N88_10327</name>
</gene>
<protein>
    <recommendedName>
        <fullName evidence="3">Retrotransposon gag domain-containing protein</fullName>
    </recommendedName>
</protein>
<name>A0A5N6PD57_9ASTR</name>
<accession>A0A5N6PD57</accession>
<evidence type="ECO:0000313" key="1">
    <source>
        <dbReference type="EMBL" id="KAD6119056.1"/>
    </source>
</evidence>
<dbReference type="AlphaFoldDB" id="A0A5N6PD57"/>
<proteinExistence type="predicted"/>
<reference evidence="1 2" key="1">
    <citation type="submission" date="2019-05" db="EMBL/GenBank/DDBJ databases">
        <title>Mikania micrantha, genome provides insights into the molecular mechanism of rapid growth.</title>
        <authorList>
            <person name="Liu B."/>
        </authorList>
    </citation>
    <scope>NUCLEOTIDE SEQUENCE [LARGE SCALE GENOMIC DNA]</scope>
    <source>
        <strain evidence="1">NLD-2019</strain>
        <tissue evidence="1">Leaf</tissue>
    </source>
</reference>
<organism evidence="1 2">
    <name type="scientific">Mikania micrantha</name>
    <name type="common">bitter vine</name>
    <dbReference type="NCBI Taxonomy" id="192012"/>
    <lineage>
        <taxon>Eukaryota</taxon>
        <taxon>Viridiplantae</taxon>
        <taxon>Streptophyta</taxon>
        <taxon>Embryophyta</taxon>
        <taxon>Tracheophyta</taxon>
        <taxon>Spermatophyta</taxon>
        <taxon>Magnoliopsida</taxon>
        <taxon>eudicotyledons</taxon>
        <taxon>Gunneridae</taxon>
        <taxon>Pentapetalae</taxon>
        <taxon>asterids</taxon>
        <taxon>campanulids</taxon>
        <taxon>Asterales</taxon>
        <taxon>Asteraceae</taxon>
        <taxon>Asteroideae</taxon>
        <taxon>Heliantheae alliance</taxon>
        <taxon>Eupatorieae</taxon>
        <taxon>Mikania</taxon>
    </lineage>
</organism>
<evidence type="ECO:0008006" key="3">
    <source>
        <dbReference type="Google" id="ProtNLM"/>
    </source>
</evidence>
<evidence type="ECO:0000313" key="2">
    <source>
        <dbReference type="Proteomes" id="UP000326396"/>
    </source>
</evidence>